<evidence type="ECO:0000259" key="3">
    <source>
        <dbReference type="Pfam" id="PF14449"/>
    </source>
</evidence>
<dbReference type="InterPro" id="IPR050708">
    <property type="entry name" value="T6SS_VgrG/RHS"/>
</dbReference>
<dbReference type="OrthoDB" id="41445at2"/>
<proteinExistence type="predicted"/>
<dbReference type="PANTHER" id="PTHR32305">
    <property type="match status" value="1"/>
</dbReference>
<feature type="domain" description="Tox-REase-5" evidence="4">
    <location>
        <begin position="309"/>
        <end position="372"/>
    </location>
</feature>
<evidence type="ECO:0000313" key="5">
    <source>
        <dbReference type="EMBL" id="TWH76377.1"/>
    </source>
</evidence>
<dbReference type="InterPro" id="IPR027797">
    <property type="entry name" value="PT-TG_dom"/>
</dbReference>
<comment type="caution">
    <text evidence="5">The sequence shown here is derived from an EMBL/GenBank/DDBJ whole genome shotgun (WGS) entry which is preliminary data.</text>
</comment>
<accession>A0A562IZJ2</accession>
<evidence type="ECO:0000256" key="2">
    <source>
        <dbReference type="ARBA" id="ARBA00022525"/>
    </source>
</evidence>
<sequence>MIPVLEITHNAVLKCGQRELDLVKNYTGHEYDQVIGQYYAKNRMYNPANRRFTQIDPIKNGYNWYAYVGNNPVNYIDPLGYKQLLPLSIIEKFGGTVTYRNEKDEFGDTIYKAVAVLGEKKETFYVYPNKKYYKGKSHCNEMYGSKMKVPVGEINALLGDAFIDTNQYRQVISILLGVNPLTGTYKDAQEALTGQDIITGKNLSGFERAFAVAAIINPFGGKEQVKIVADMGDDIFIELVFDVGKVADNPELADAFLDVVKKYGSNADYDELVDILKKYGAYADELAEGAGKLSGKWTTVNESMSDASRAYQRQITGTDEVWLQNGVKYDGMSNGTLVEVKGSYANFVDKNTGTFKDWFTGQQGLIDQANRQL</sequence>
<feature type="domain" description="Pre-toxin TG" evidence="3">
    <location>
        <begin position="169"/>
        <end position="222"/>
    </location>
</feature>
<dbReference type="EMBL" id="VLKH01000020">
    <property type="protein sequence ID" value="TWH76377.1"/>
    <property type="molecule type" value="Genomic_DNA"/>
</dbReference>
<dbReference type="InterPro" id="IPR028904">
    <property type="entry name" value="Tox-REase-5_dom"/>
</dbReference>
<dbReference type="InterPro" id="IPR022385">
    <property type="entry name" value="Rhs_assc_core"/>
</dbReference>
<name>A0A562IZJ2_9FIRM</name>
<protein>
    <submittedName>
        <fullName evidence="5">RHS repeat-associated protein</fullName>
    </submittedName>
</protein>
<reference evidence="5 6" key="1">
    <citation type="submission" date="2019-07" db="EMBL/GenBank/DDBJ databases">
        <title>Genomic Encyclopedia of Type Strains, Phase I: the one thousand microbial genomes (KMG-I) project.</title>
        <authorList>
            <person name="Kyrpides N."/>
        </authorList>
    </citation>
    <scope>NUCLEOTIDE SEQUENCE [LARGE SCALE GENOMIC DNA]</scope>
    <source>
        <strain evidence="5 6">DSM 13558</strain>
    </source>
</reference>
<comment type="subcellular location">
    <subcellularLocation>
        <location evidence="1">Secreted</location>
    </subcellularLocation>
</comment>
<dbReference type="Gene3D" id="2.180.10.10">
    <property type="entry name" value="RHS repeat-associated core"/>
    <property type="match status" value="1"/>
</dbReference>
<dbReference type="NCBIfam" id="TIGR03696">
    <property type="entry name" value="Rhs_assc_core"/>
    <property type="match status" value="1"/>
</dbReference>
<dbReference type="GO" id="GO:0005576">
    <property type="term" value="C:extracellular region"/>
    <property type="evidence" value="ECO:0007669"/>
    <property type="project" value="UniProtKB-SubCell"/>
</dbReference>
<dbReference type="RefSeq" id="WP_145087108.1">
    <property type="nucleotide sequence ID" value="NZ_VLKH01000020.1"/>
</dbReference>
<dbReference type="Pfam" id="PF15648">
    <property type="entry name" value="Tox-REase-5"/>
    <property type="match status" value="1"/>
</dbReference>
<evidence type="ECO:0000313" key="6">
    <source>
        <dbReference type="Proteomes" id="UP000315343"/>
    </source>
</evidence>
<dbReference type="Pfam" id="PF14449">
    <property type="entry name" value="PT-TG"/>
    <property type="match status" value="1"/>
</dbReference>
<keyword evidence="6" id="KW-1185">Reference proteome</keyword>
<gene>
    <name evidence="5" type="ORF">LY60_03656</name>
</gene>
<dbReference type="PANTHER" id="PTHR32305:SF15">
    <property type="entry name" value="PROTEIN RHSA-RELATED"/>
    <property type="match status" value="1"/>
</dbReference>
<dbReference type="AlphaFoldDB" id="A0A562IZJ2"/>
<evidence type="ECO:0000256" key="1">
    <source>
        <dbReference type="ARBA" id="ARBA00004613"/>
    </source>
</evidence>
<evidence type="ECO:0000259" key="4">
    <source>
        <dbReference type="Pfam" id="PF15648"/>
    </source>
</evidence>
<organism evidence="5 6">
    <name type="scientific">Sedimentibacter saalensis</name>
    <dbReference type="NCBI Taxonomy" id="130788"/>
    <lineage>
        <taxon>Bacteria</taxon>
        <taxon>Bacillati</taxon>
        <taxon>Bacillota</taxon>
        <taxon>Tissierellia</taxon>
        <taxon>Sedimentibacter</taxon>
    </lineage>
</organism>
<dbReference type="Proteomes" id="UP000315343">
    <property type="component" value="Unassembled WGS sequence"/>
</dbReference>
<keyword evidence="2" id="KW-0964">Secreted</keyword>